<evidence type="ECO:0000256" key="6">
    <source>
        <dbReference type="ARBA" id="ARBA00022729"/>
    </source>
</evidence>
<accession>Q65TT8</accession>
<dbReference type="Proteomes" id="UP000000607">
    <property type="component" value="Chromosome"/>
</dbReference>
<feature type="domain" description="TonB-dependent receptor-like beta-barrel" evidence="15">
    <location>
        <begin position="236"/>
        <end position="658"/>
    </location>
</feature>
<dbReference type="InterPro" id="IPR036942">
    <property type="entry name" value="Beta-barrel_TonB_sf"/>
</dbReference>
<evidence type="ECO:0000313" key="17">
    <source>
        <dbReference type="EMBL" id="AAU37622.1"/>
    </source>
</evidence>
<keyword evidence="9 12" id="KW-0472">Membrane</keyword>
<dbReference type="InterPro" id="IPR010917">
    <property type="entry name" value="TonB_rcpt_CS"/>
</dbReference>
<keyword evidence="11 12" id="KW-0998">Cell outer membrane</keyword>
<dbReference type="GO" id="GO:0044718">
    <property type="term" value="P:siderophore transmembrane transport"/>
    <property type="evidence" value="ECO:0007669"/>
    <property type="project" value="TreeGrafter"/>
</dbReference>
<dbReference type="InterPro" id="IPR037066">
    <property type="entry name" value="Plug_dom_sf"/>
</dbReference>
<evidence type="ECO:0000256" key="11">
    <source>
        <dbReference type="ARBA" id="ARBA00023237"/>
    </source>
</evidence>
<dbReference type="InterPro" id="IPR012910">
    <property type="entry name" value="Plug_dom"/>
</dbReference>
<evidence type="ECO:0000256" key="14">
    <source>
        <dbReference type="RuleBase" id="RU003357"/>
    </source>
</evidence>
<sequence length="684" mass="76223">MCCFHLIIMKKIDVYHENFPLENSIRLDRIFFILAKESAMKLNLITSALLFSTIHSSFAVEPIKTELTPIEVYSAYAIPVNQDQTASSLTVLTEKDFAGRNAAYVSDVLKTVPGVAFGINGGRGATTSLFLRGADSNHTTVIIDGVRMNPINGNGFDFGGLALSNIERIEVLRGEQSALWGSNAMGGVIYITTKSGLYKEKPFNVDFDLGTGSRNTRDASATISGYNKGFYYALHGDSHRTKGISALSSNRFNYTALDGTKVTTGGAGEQDGFHRDNASIRLGYDDANKGLELLAQHSSQSAHYDNSLAEERLFNDYMRTRETLFKLAGYWGSEHELFKHSLSASHLKTDNDTFSLWASAYDAKRLNTNYQLDINFDRDGATTQSFSILGEYQKSKYDSTSYTDEKALNEKSIAAEYRLFHENGHSLSLSGRYTDNSKYDDTFTGRIAGAYRLSPNLKTHASFASAVQNPTFIEYFGYYGSYAANEGLKAERSRGGDIGLLIESTDKHHSLDITYFARNVDNFISSELVDPVYYIYRSINLEGTTKIRGVEIAYNGQLTDNLTAYANYTFTRSKDSQGDSLVRRPKHQANAGLNYQITEKFGSNVNIAYVGKRIDNYYEETYPYAVHAVNMPSYTLLNLGVNYQLTSNINIYANLNNLFDKKYENILGYGQDGRNVYVGLKGSF</sequence>
<dbReference type="KEGG" id="msu:MS1015"/>
<evidence type="ECO:0000256" key="5">
    <source>
        <dbReference type="ARBA" id="ARBA00022692"/>
    </source>
</evidence>
<dbReference type="Pfam" id="PF07715">
    <property type="entry name" value="Plug"/>
    <property type="match status" value="1"/>
</dbReference>
<keyword evidence="10" id="KW-0675">Receptor</keyword>
<dbReference type="SUPFAM" id="SSF56935">
    <property type="entry name" value="Porins"/>
    <property type="match status" value="1"/>
</dbReference>
<keyword evidence="18" id="KW-1185">Reference proteome</keyword>
<evidence type="ECO:0000259" key="16">
    <source>
        <dbReference type="Pfam" id="PF07715"/>
    </source>
</evidence>
<dbReference type="GO" id="GO:0009279">
    <property type="term" value="C:cell outer membrane"/>
    <property type="evidence" value="ECO:0007669"/>
    <property type="project" value="UniProtKB-SubCell"/>
</dbReference>
<feature type="domain" description="TonB-dependent receptor plug" evidence="16">
    <location>
        <begin position="82"/>
        <end position="188"/>
    </location>
</feature>
<dbReference type="HOGENOM" id="CLU_008287_18_5_6"/>
<dbReference type="eggNOG" id="COG4206">
    <property type="taxonomic scope" value="Bacteria"/>
</dbReference>
<gene>
    <name evidence="17" type="primary">cirA</name>
    <name evidence="17" type="ordered locus">MS1015</name>
</gene>
<evidence type="ECO:0000256" key="8">
    <source>
        <dbReference type="ARBA" id="ARBA00023077"/>
    </source>
</evidence>
<evidence type="ECO:0000256" key="3">
    <source>
        <dbReference type="ARBA" id="ARBA00022448"/>
    </source>
</evidence>
<dbReference type="PROSITE" id="PS01156">
    <property type="entry name" value="TONB_DEPENDENT_REC_2"/>
    <property type="match status" value="1"/>
</dbReference>
<comment type="similarity">
    <text evidence="2">Belongs to the TonB-dependent receptor family. Hemoglobin/haptoglobin binding protein subfamily.</text>
</comment>
<evidence type="ECO:0000256" key="4">
    <source>
        <dbReference type="ARBA" id="ARBA00022452"/>
    </source>
</evidence>
<dbReference type="PANTHER" id="PTHR30069:SF29">
    <property type="entry name" value="HEMOGLOBIN AND HEMOGLOBIN-HAPTOGLOBIN-BINDING PROTEIN 1-RELATED"/>
    <property type="match status" value="1"/>
</dbReference>
<proteinExistence type="inferred from homology"/>
<evidence type="ECO:0000256" key="7">
    <source>
        <dbReference type="ARBA" id="ARBA00022737"/>
    </source>
</evidence>
<evidence type="ECO:0000256" key="13">
    <source>
        <dbReference type="PROSITE-ProRule" id="PRU10144"/>
    </source>
</evidence>
<organism evidence="17 18">
    <name type="scientific">Mannheimia succiniciproducens (strain KCTC 0769BP / MBEL55E)</name>
    <dbReference type="NCBI Taxonomy" id="221988"/>
    <lineage>
        <taxon>Bacteria</taxon>
        <taxon>Pseudomonadati</taxon>
        <taxon>Pseudomonadota</taxon>
        <taxon>Gammaproteobacteria</taxon>
        <taxon>Pasteurellales</taxon>
        <taxon>Pasteurellaceae</taxon>
        <taxon>Basfia</taxon>
    </lineage>
</organism>
<dbReference type="Gene3D" id="2.170.130.10">
    <property type="entry name" value="TonB-dependent receptor, plug domain"/>
    <property type="match status" value="1"/>
</dbReference>
<evidence type="ECO:0000256" key="1">
    <source>
        <dbReference type="ARBA" id="ARBA00004571"/>
    </source>
</evidence>
<evidence type="ECO:0000313" key="18">
    <source>
        <dbReference type="Proteomes" id="UP000000607"/>
    </source>
</evidence>
<dbReference type="CDD" id="cd01347">
    <property type="entry name" value="ligand_gated_channel"/>
    <property type="match status" value="1"/>
</dbReference>
<dbReference type="AlphaFoldDB" id="Q65TT8"/>
<keyword evidence="8 14" id="KW-0798">TonB box</keyword>
<dbReference type="GO" id="GO:0015344">
    <property type="term" value="F:siderophore uptake transmembrane transporter activity"/>
    <property type="evidence" value="ECO:0007669"/>
    <property type="project" value="TreeGrafter"/>
</dbReference>
<dbReference type="Pfam" id="PF00593">
    <property type="entry name" value="TonB_dep_Rec_b-barrel"/>
    <property type="match status" value="1"/>
</dbReference>
<dbReference type="InterPro" id="IPR000531">
    <property type="entry name" value="Beta-barrel_TonB"/>
</dbReference>
<dbReference type="EMBL" id="AE016827">
    <property type="protein sequence ID" value="AAU37622.1"/>
    <property type="molecule type" value="Genomic_DNA"/>
</dbReference>
<evidence type="ECO:0000256" key="9">
    <source>
        <dbReference type="ARBA" id="ARBA00023136"/>
    </source>
</evidence>
<dbReference type="InterPro" id="IPR039426">
    <property type="entry name" value="TonB-dep_rcpt-like"/>
</dbReference>
<reference evidence="17 18" key="1">
    <citation type="journal article" date="2004" name="Nat. Biotechnol.">
        <title>The genome sequence of the capnophilic rumen bacterium Mannheimia succiniciproducens.</title>
        <authorList>
            <person name="Hong S.H."/>
            <person name="Kim J.S."/>
            <person name="Lee S.Y."/>
            <person name="In Y.H."/>
            <person name="Choi S.S."/>
            <person name="Rih J.-K."/>
            <person name="Kim C.H."/>
            <person name="Jeong H."/>
            <person name="Hur C.G."/>
            <person name="Kim J.J."/>
        </authorList>
    </citation>
    <scope>NUCLEOTIDE SEQUENCE [LARGE SCALE GENOMIC DNA]</scope>
    <source>
        <strain evidence="18">KCTC 0769BP / MBEL55E</strain>
    </source>
</reference>
<evidence type="ECO:0000256" key="2">
    <source>
        <dbReference type="ARBA" id="ARBA00008143"/>
    </source>
</evidence>
<dbReference type="STRING" id="221988.MS1015"/>
<evidence type="ECO:0000256" key="12">
    <source>
        <dbReference type="PROSITE-ProRule" id="PRU01360"/>
    </source>
</evidence>
<evidence type="ECO:0000256" key="10">
    <source>
        <dbReference type="ARBA" id="ARBA00023170"/>
    </source>
</evidence>
<dbReference type="PROSITE" id="PS52016">
    <property type="entry name" value="TONB_DEPENDENT_REC_3"/>
    <property type="match status" value="1"/>
</dbReference>
<keyword evidence="7" id="KW-0677">Repeat</keyword>
<keyword evidence="4 12" id="KW-1134">Transmembrane beta strand</keyword>
<keyword evidence="3 12" id="KW-0813">Transport</keyword>
<dbReference type="Gene3D" id="2.40.170.20">
    <property type="entry name" value="TonB-dependent receptor, beta-barrel domain"/>
    <property type="match status" value="1"/>
</dbReference>
<comment type="subcellular location">
    <subcellularLocation>
        <location evidence="1 12">Cell outer membrane</location>
        <topology evidence="1 12">Multi-pass membrane protein</topology>
    </subcellularLocation>
</comment>
<evidence type="ECO:0000259" key="15">
    <source>
        <dbReference type="Pfam" id="PF00593"/>
    </source>
</evidence>
<keyword evidence="5 12" id="KW-0812">Transmembrane</keyword>
<feature type="short sequence motif" description="TonB C-terminal box" evidence="13">
    <location>
        <begin position="667"/>
        <end position="684"/>
    </location>
</feature>
<keyword evidence="6" id="KW-0732">Signal</keyword>
<dbReference type="PANTHER" id="PTHR30069">
    <property type="entry name" value="TONB-DEPENDENT OUTER MEMBRANE RECEPTOR"/>
    <property type="match status" value="1"/>
</dbReference>
<name>Q65TT8_MANSM</name>
<protein>
    <submittedName>
        <fullName evidence="17">CirA protein</fullName>
    </submittedName>
</protein>